<dbReference type="Proteomes" id="UP000324222">
    <property type="component" value="Unassembled WGS sequence"/>
</dbReference>
<keyword evidence="4" id="KW-1185">Reference proteome</keyword>
<accession>A0A5B7CND9</accession>
<feature type="chain" id="PRO_5023100990" evidence="2">
    <location>
        <begin position="20"/>
        <end position="114"/>
    </location>
</feature>
<name>A0A5B7CND9_PORTR</name>
<proteinExistence type="predicted"/>
<evidence type="ECO:0000256" key="2">
    <source>
        <dbReference type="SAM" id="SignalP"/>
    </source>
</evidence>
<evidence type="ECO:0000313" key="4">
    <source>
        <dbReference type="Proteomes" id="UP000324222"/>
    </source>
</evidence>
<sequence>MPHLAGISMVLAFFLVVGAQWWMGGWLRVLRREEFQVVPRPGVSTLGDHGITSGEADNLSACPSTEGVSSRDMRVKFNASFSPMARVTVYQGSYPETQWSRDGQKSLSFASLVQ</sequence>
<reference evidence="3" key="1">
    <citation type="submission" date="2019-05" db="EMBL/GenBank/DDBJ databases">
        <title>Another draft genome of Portunus trituberculatus and its Hox gene families provides insights of decapod evolution.</title>
        <authorList>
            <person name="Jeong J.-H."/>
            <person name="Song I."/>
            <person name="Kim S."/>
            <person name="Choi T."/>
            <person name="Kim D."/>
            <person name="Ryu S."/>
            <person name="Kim W."/>
        </authorList>
    </citation>
    <scope>NUCLEOTIDE SEQUENCE [LARGE SCALE GENOMIC DNA]</scope>
    <source>
        <tissue evidence="3">Muscle</tissue>
    </source>
</reference>
<feature type="signal peptide" evidence="2">
    <location>
        <begin position="1"/>
        <end position="19"/>
    </location>
</feature>
<organism evidence="3 4">
    <name type="scientific">Portunus trituberculatus</name>
    <name type="common">Swimming crab</name>
    <name type="synonym">Neptunus trituberculatus</name>
    <dbReference type="NCBI Taxonomy" id="210409"/>
    <lineage>
        <taxon>Eukaryota</taxon>
        <taxon>Metazoa</taxon>
        <taxon>Ecdysozoa</taxon>
        <taxon>Arthropoda</taxon>
        <taxon>Crustacea</taxon>
        <taxon>Multicrustacea</taxon>
        <taxon>Malacostraca</taxon>
        <taxon>Eumalacostraca</taxon>
        <taxon>Eucarida</taxon>
        <taxon>Decapoda</taxon>
        <taxon>Pleocyemata</taxon>
        <taxon>Brachyura</taxon>
        <taxon>Eubrachyura</taxon>
        <taxon>Portunoidea</taxon>
        <taxon>Portunidae</taxon>
        <taxon>Portuninae</taxon>
        <taxon>Portunus</taxon>
    </lineage>
</organism>
<gene>
    <name evidence="3" type="ORF">E2C01_001785</name>
</gene>
<evidence type="ECO:0000256" key="1">
    <source>
        <dbReference type="SAM" id="MobiDB-lite"/>
    </source>
</evidence>
<keyword evidence="2" id="KW-0732">Signal</keyword>
<dbReference type="EMBL" id="VSRR010000058">
    <property type="protein sequence ID" value="MPC09183.1"/>
    <property type="molecule type" value="Genomic_DNA"/>
</dbReference>
<dbReference type="AlphaFoldDB" id="A0A5B7CND9"/>
<protein>
    <submittedName>
        <fullName evidence="3">Uncharacterized protein</fullName>
    </submittedName>
</protein>
<evidence type="ECO:0000313" key="3">
    <source>
        <dbReference type="EMBL" id="MPC09183.1"/>
    </source>
</evidence>
<feature type="region of interest" description="Disordered" evidence="1">
    <location>
        <begin position="46"/>
        <end position="67"/>
    </location>
</feature>
<comment type="caution">
    <text evidence="3">The sequence shown here is derived from an EMBL/GenBank/DDBJ whole genome shotgun (WGS) entry which is preliminary data.</text>
</comment>